<evidence type="ECO:0000313" key="4">
    <source>
        <dbReference type="Proteomes" id="UP000654345"/>
    </source>
</evidence>
<dbReference type="InterPro" id="IPR050229">
    <property type="entry name" value="GlpE_sulfurtransferase"/>
</dbReference>
<feature type="domain" description="Rhodanese" evidence="2">
    <location>
        <begin position="275"/>
        <end position="366"/>
    </location>
</feature>
<accession>A0ABQ3V0N8</accession>
<dbReference type="PROSITE" id="PS50005">
    <property type="entry name" value="TPR"/>
    <property type="match status" value="1"/>
</dbReference>
<evidence type="ECO:0000259" key="2">
    <source>
        <dbReference type="PROSITE" id="PS50206"/>
    </source>
</evidence>
<dbReference type="SUPFAM" id="SSF48452">
    <property type="entry name" value="TPR-like"/>
    <property type="match status" value="1"/>
</dbReference>
<evidence type="ECO:0000256" key="1">
    <source>
        <dbReference type="PROSITE-ProRule" id="PRU00339"/>
    </source>
</evidence>
<dbReference type="NCBIfam" id="NF047558">
    <property type="entry name" value="TPR_END_plus"/>
    <property type="match status" value="1"/>
</dbReference>
<dbReference type="PROSITE" id="PS50206">
    <property type="entry name" value="RHODANESE_3"/>
    <property type="match status" value="1"/>
</dbReference>
<dbReference type="Pfam" id="PF08020">
    <property type="entry name" value="DUF1706"/>
    <property type="match status" value="1"/>
</dbReference>
<dbReference type="Gene3D" id="3.40.250.10">
    <property type="entry name" value="Rhodanese-like domain"/>
    <property type="match status" value="1"/>
</dbReference>
<dbReference type="Gene3D" id="1.20.120.450">
    <property type="entry name" value="dinb family like domain"/>
    <property type="match status" value="1"/>
</dbReference>
<dbReference type="InterPro" id="IPR036873">
    <property type="entry name" value="Rhodanese-like_dom_sf"/>
</dbReference>
<sequence>MNNTSMKAHILALLHFTRQQELHLIANLSDAERNATGTPNTETTKGVWAAKDFLANMLHWKELQTQKLVTVQRGEVPPDWTDIKVVHQINVETFTRYRTSTFQAIEEEAEHAFNAFITQVERMSEEELNDPHYYAWLEGTRLRNEVLNYGFWYPCNQLTICAFQLGKKQLAFQLQEALVQAVRQSTLPNEGVGVAIYNMVCFYATNGEPEKALQYLPEALRLRPTLFEVSKRDSDLGGLRANPAFQAILTDPALLALVPLSELVKPHDLHTSLRGEVPPLVIDVRGSAEYAAGHVEGAVNIPLGNLESQLSQIPRERPVVTYCNMHHQGASRGELAATKLREQGYQVRTLDGGYPAWKEQSFPVEVALQV</sequence>
<dbReference type="SMART" id="SM00450">
    <property type="entry name" value="RHOD"/>
    <property type="match status" value="1"/>
</dbReference>
<comment type="caution">
    <text evidence="3">The sequence shown here is derived from an EMBL/GenBank/DDBJ whole genome shotgun (WGS) entry which is preliminary data.</text>
</comment>
<protein>
    <recommendedName>
        <fullName evidence="2">Rhodanese domain-containing protein</fullName>
    </recommendedName>
</protein>
<dbReference type="InterPro" id="IPR011990">
    <property type="entry name" value="TPR-like_helical_dom_sf"/>
</dbReference>
<gene>
    <name evidence="3" type="ORF">KSB_68270</name>
</gene>
<dbReference type="RefSeq" id="WP_201374658.1">
    <property type="nucleotide sequence ID" value="NZ_BNJG01000003.1"/>
</dbReference>
<proteinExistence type="predicted"/>
<reference evidence="3 4" key="1">
    <citation type="journal article" date="2021" name="Int. J. Syst. Evol. Microbiol.">
        <title>Reticulibacter mediterranei gen. nov., sp. nov., within the new family Reticulibacteraceae fam. nov., and Ktedonospora formicarum gen. nov., sp. nov., Ktedonobacter robiniae sp. nov., Dictyobacter formicarum sp. nov. and Dictyobacter arantiisoli sp. nov., belonging to the class Ktedonobacteria.</title>
        <authorList>
            <person name="Yabe S."/>
            <person name="Zheng Y."/>
            <person name="Wang C.M."/>
            <person name="Sakai Y."/>
            <person name="Abe K."/>
            <person name="Yokota A."/>
            <person name="Donadio S."/>
            <person name="Cavaletti L."/>
            <person name="Monciardini P."/>
        </authorList>
    </citation>
    <scope>NUCLEOTIDE SEQUENCE [LARGE SCALE GENOMIC DNA]</scope>
    <source>
        <strain evidence="3 4">SOSP1-30</strain>
    </source>
</reference>
<evidence type="ECO:0000313" key="3">
    <source>
        <dbReference type="EMBL" id="GHO58352.1"/>
    </source>
</evidence>
<dbReference type="PANTHER" id="PTHR43031:SF1">
    <property type="entry name" value="PYRIDINE NUCLEOTIDE-DISULPHIDE OXIDOREDUCTASE"/>
    <property type="match status" value="1"/>
</dbReference>
<dbReference type="EMBL" id="BNJG01000003">
    <property type="protein sequence ID" value="GHO58352.1"/>
    <property type="molecule type" value="Genomic_DNA"/>
</dbReference>
<dbReference type="Proteomes" id="UP000654345">
    <property type="component" value="Unassembled WGS sequence"/>
</dbReference>
<dbReference type="PANTHER" id="PTHR43031">
    <property type="entry name" value="FAD-DEPENDENT OXIDOREDUCTASE"/>
    <property type="match status" value="1"/>
</dbReference>
<keyword evidence="1" id="KW-0802">TPR repeat</keyword>
<dbReference type="Pfam" id="PF00581">
    <property type="entry name" value="Rhodanese"/>
    <property type="match status" value="1"/>
</dbReference>
<dbReference type="CDD" id="cd00158">
    <property type="entry name" value="RHOD"/>
    <property type="match status" value="1"/>
</dbReference>
<feature type="repeat" description="TPR" evidence="1">
    <location>
        <begin position="193"/>
        <end position="226"/>
    </location>
</feature>
<dbReference type="SUPFAM" id="SSF52821">
    <property type="entry name" value="Rhodanese/Cell cycle control phosphatase"/>
    <property type="match status" value="1"/>
</dbReference>
<dbReference type="InterPro" id="IPR019734">
    <property type="entry name" value="TPR_rpt"/>
</dbReference>
<dbReference type="InterPro" id="IPR001763">
    <property type="entry name" value="Rhodanese-like_dom"/>
</dbReference>
<name>A0ABQ3V0N8_9CHLR</name>
<organism evidence="3 4">
    <name type="scientific">Ktedonobacter robiniae</name>
    <dbReference type="NCBI Taxonomy" id="2778365"/>
    <lineage>
        <taxon>Bacteria</taxon>
        <taxon>Bacillati</taxon>
        <taxon>Chloroflexota</taxon>
        <taxon>Ktedonobacteria</taxon>
        <taxon>Ktedonobacterales</taxon>
        <taxon>Ktedonobacteraceae</taxon>
        <taxon>Ktedonobacter</taxon>
    </lineage>
</organism>
<keyword evidence="4" id="KW-1185">Reference proteome</keyword>
<dbReference type="InterPro" id="IPR012550">
    <property type="entry name" value="DUF1706"/>
</dbReference>
<dbReference type="InterPro" id="IPR034660">
    <property type="entry name" value="DinB/YfiT-like"/>
</dbReference>